<keyword evidence="7" id="KW-0282">Flagellum</keyword>
<dbReference type="InterPro" id="IPR020013">
    <property type="entry name" value="Flagellar_FlgE/F/G"/>
</dbReference>
<dbReference type="Pfam" id="PF06429">
    <property type="entry name" value="Flg_bbr_C"/>
    <property type="match status" value="1"/>
</dbReference>
<comment type="subcellular location">
    <subcellularLocation>
        <location evidence="2">Bacterial flagellum basal body</location>
    </subcellularLocation>
</comment>
<dbReference type="NCBIfam" id="TIGR03506">
    <property type="entry name" value="FlgEFG_subfam"/>
    <property type="match status" value="2"/>
</dbReference>
<dbReference type="SUPFAM" id="SSF117143">
    <property type="entry name" value="Flagellar hook protein flgE"/>
    <property type="match status" value="1"/>
</dbReference>
<dbReference type="Pfam" id="PF22692">
    <property type="entry name" value="LlgE_F_G_D1"/>
    <property type="match status" value="1"/>
</dbReference>
<gene>
    <name evidence="7" type="ORF">GFC01_03870</name>
</gene>
<dbReference type="Proteomes" id="UP000441717">
    <property type="component" value="Unassembled WGS sequence"/>
</dbReference>
<comment type="similarity">
    <text evidence="1 2">Belongs to the flagella basal body rod proteins family.</text>
</comment>
<keyword evidence="7" id="KW-0969">Cilium</keyword>
<feature type="domain" description="Flagellar hook protein FlgE/F/G-like D1" evidence="6">
    <location>
        <begin position="120"/>
        <end position="182"/>
    </location>
</feature>
<evidence type="ECO:0000256" key="3">
    <source>
        <dbReference type="SAM" id="MobiDB-lite"/>
    </source>
</evidence>
<reference evidence="7 8" key="1">
    <citation type="submission" date="2019-10" db="EMBL/GenBank/DDBJ databases">
        <title>Comparative genomics of sulfur disproportionating microorganisms.</title>
        <authorList>
            <person name="Ward L.M."/>
            <person name="Bertran E."/>
            <person name="Johnston D."/>
        </authorList>
    </citation>
    <scope>NUCLEOTIDE SEQUENCE [LARGE SCALE GENOMIC DNA]</scope>
    <source>
        <strain evidence="7 8">DSM 14055</strain>
    </source>
</reference>
<dbReference type="GO" id="GO:0071978">
    <property type="term" value="P:bacterial-type flagellum-dependent swarming motility"/>
    <property type="evidence" value="ECO:0007669"/>
    <property type="project" value="TreeGrafter"/>
</dbReference>
<dbReference type="PANTHER" id="PTHR30435:SF19">
    <property type="entry name" value="FLAGELLAR BASAL-BODY ROD PROTEIN FLGG"/>
    <property type="match status" value="1"/>
</dbReference>
<feature type="domain" description="Flagellar basal-body/hook protein C-terminal" evidence="5">
    <location>
        <begin position="238"/>
        <end position="283"/>
    </location>
</feature>
<proteinExistence type="inferred from homology"/>
<comment type="caution">
    <text evidence="7">The sequence shown here is derived from an EMBL/GenBank/DDBJ whole genome shotgun (WGS) entry which is preliminary data.</text>
</comment>
<dbReference type="InterPro" id="IPR001444">
    <property type="entry name" value="Flag_bb_rod_N"/>
</dbReference>
<dbReference type="AlphaFoldDB" id="A0A6N7IN54"/>
<dbReference type="PANTHER" id="PTHR30435">
    <property type="entry name" value="FLAGELLAR PROTEIN"/>
    <property type="match status" value="1"/>
</dbReference>
<accession>A0A6N7IN54</accession>
<dbReference type="Pfam" id="PF00460">
    <property type="entry name" value="Flg_bb_rod"/>
    <property type="match status" value="1"/>
</dbReference>
<dbReference type="RefSeq" id="WP_152945340.1">
    <property type="nucleotide sequence ID" value="NZ_WHYR01000007.1"/>
</dbReference>
<evidence type="ECO:0000256" key="2">
    <source>
        <dbReference type="RuleBase" id="RU362116"/>
    </source>
</evidence>
<dbReference type="OrthoDB" id="9804559at2"/>
<dbReference type="InterPro" id="IPR010930">
    <property type="entry name" value="Flg_bb/hook_C_dom"/>
</dbReference>
<evidence type="ECO:0000313" key="7">
    <source>
        <dbReference type="EMBL" id="MQL51412.1"/>
    </source>
</evidence>
<name>A0A6N7IN54_9FIRM</name>
<dbReference type="InterPro" id="IPR037925">
    <property type="entry name" value="FlgE/F/G-like"/>
</dbReference>
<keyword evidence="7" id="KW-0966">Cell projection</keyword>
<dbReference type="GO" id="GO:0009425">
    <property type="term" value="C:bacterial-type flagellum basal body"/>
    <property type="evidence" value="ECO:0007669"/>
    <property type="project" value="UniProtKB-SubCell"/>
</dbReference>
<evidence type="ECO:0000259" key="4">
    <source>
        <dbReference type="Pfam" id="PF00460"/>
    </source>
</evidence>
<feature type="compositionally biased region" description="Low complexity" evidence="3">
    <location>
        <begin position="67"/>
        <end position="76"/>
    </location>
</feature>
<sequence length="285" mass="29769">MLRALSTGAAGLAAQQIRLNTGANNLANINTAGYKRQGVTFADLLYQEVGREGIPNVPGAAPPAANPPGGAAAPGAPAVPGAAAGAAAPVQAGSGVRVVTTPRDFRPGALIRTGRPLDAAIQGEGFFRVLLPNGQYAYTRAGSFTVDATGRIVTQQGYLLDPEISLPPGYSSLTLHSDGRVTIINSEQQYEELGRLSLYTFNNPAGLASRGDNLYLATAESGPPVVGFPEQNGVGSLAQGWLEGSNADITRELVDLIEAQRAYQLDLQVVRTADELWSMANNMRK</sequence>
<feature type="region of interest" description="Disordered" evidence="3">
    <location>
        <begin position="57"/>
        <end position="76"/>
    </location>
</feature>
<keyword evidence="2" id="KW-0975">Bacterial flagellum</keyword>
<dbReference type="EMBL" id="WHYR01000007">
    <property type="protein sequence ID" value="MQL51412.1"/>
    <property type="molecule type" value="Genomic_DNA"/>
</dbReference>
<keyword evidence="8" id="KW-1185">Reference proteome</keyword>
<dbReference type="InterPro" id="IPR053967">
    <property type="entry name" value="LlgE_F_G-like_D1"/>
</dbReference>
<evidence type="ECO:0000259" key="5">
    <source>
        <dbReference type="Pfam" id="PF06429"/>
    </source>
</evidence>
<evidence type="ECO:0000313" key="8">
    <source>
        <dbReference type="Proteomes" id="UP000441717"/>
    </source>
</evidence>
<evidence type="ECO:0000259" key="6">
    <source>
        <dbReference type="Pfam" id="PF22692"/>
    </source>
</evidence>
<organism evidence="7 8">
    <name type="scientific">Desulfofundulus thermobenzoicus</name>
    <dbReference type="NCBI Taxonomy" id="29376"/>
    <lineage>
        <taxon>Bacteria</taxon>
        <taxon>Bacillati</taxon>
        <taxon>Bacillota</taxon>
        <taxon>Clostridia</taxon>
        <taxon>Eubacteriales</taxon>
        <taxon>Peptococcaceae</taxon>
        <taxon>Desulfofundulus</taxon>
    </lineage>
</organism>
<feature type="domain" description="Flagellar basal body rod protein N-terminal" evidence="4">
    <location>
        <begin position="5"/>
        <end position="35"/>
    </location>
</feature>
<protein>
    <submittedName>
        <fullName evidence="7">Flagellar hook-basal body complex protein</fullName>
    </submittedName>
</protein>
<evidence type="ECO:0000256" key="1">
    <source>
        <dbReference type="ARBA" id="ARBA00009677"/>
    </source>
</evidence>